<protein>
    <recommendedName>
        <fullName evidence="3">SbsA Ig-like domain-containing protein</fullName>
    </recommendedName>
</protein>
<accession>A0A977KZX7</accession>
<dbReference type="Gene3D" id="2.120.10.30">
    <property type="entry name" value="TolB, C-terminal domain"/>
    <property type="match status" value="1"/>
</dbReference>
<reference evidence="2" key="1">
    <citation type="submission" date="2021-04" db="EMBL/GenBank/DDBJ databases">
        <title>Genome sequence of Woronichinia naegeliana from Washington state freshwater lake bloom.</title>
        <authorList>
            <person name="Dreher T.W."/>
        </authorList>
    </citation>
    <scope>NUCLEOTIDE SEQUENCE</scope>
    <source>
        <strain evidence="2">WA131</strain>
    </source>
</reference>
<organism evidence="2">
    <name type="scientific">Woronichinia naegeliana WA131</name>
    <dbReference type="NCBI Taxonomy" id="2824559"/>
    <lineage>
        <taxon>Bacteria</taxon>
        <taxon>Bacillati</taxon>
        <taxon>Cyanobacteriota</taxon>
        <taxon>Cyanophyceae</taxon>
        <taxon>Synechococcales</taxon>
        <taxon>Coelosphaeriaceae</taxon>
        <taxon>Woronichinia</taxon>
    </lineage>
</organism>
<evidence type="ECO:0000256" key="1">
    <source>
        <dbReference type="SAM" id="Phobius"/>
    </source>
</evidence>
<dbReference type="SUPFAM" id="SSF82171">
    <property type="entry name" value="DPP6 N-terminal domain-like"/>
    <property type="match status" value="1"/>
</dbReference>
<dbReference type="EMBL" id="CP073041">
    <property type="protein sequence ID" value="UXE61790.1"/>
    <property type="molecule type" value="Genomic_DNA"/>
</dbReference>
<dbReference type="Proteomes" id="UP001065613">
    <property type="component" value="Chromosome"/>
</dbReference>
<sequence length="499" mass="55499">MNSRLAKPKQFFNYLSAFDRVSLSAIALLSLLLGVILWRGEQTPLRVTRFSWQGEKIGVQDQAFTLSFNQPVDQKSVENHLIIEPPLLGKMSWQGNRLVYSLADTPLYGTNYQIKLEQATGPDPQRKMEPFVSLFSTHDRALVYVGVSGEERGRLILYDITDPKQPKKTILTAKDLLVRQFQIYPGGDKILFSAQDPSQPDGTLQLFTVTTGIRLSLASPEVRPGKLERVLDNQDYANLAFKLSANGQTLIVLRSNRQNPADSGLWMVPITASTASTSPPSTARPLGVQGDNFVVSPNGKYVAVAQQRGVSLVPLTADAGPSQFLEGFDKAIAFSKNSQQLLLTQNNADYTRSLILREADGTVEEISRGIYPILDCKFEPKQEKILYCLRTDLVKREDGNLHEEPFLSAINLETWQDRPLLALPNYRDVQMTVSPDGVALSFDQVATTVAMSSRDLLTPSRQAITDARIWLLMLTDNRSVPTAIMPKEITAGFSPQWMP</sequence>
<feature type="transmembrane region" description="Helical" evidence="1">
    <location>
        <begin position="21"/>
        <end position="40"/>
    </location>
</feature>
<keyword evidence="1" id="KW-0472">Membrane</keyword>
<dbReference type="AlphaFoldDB" id="A0A977KZX7"/>
<dbReference type="InterPro" id="IPR011042">
    <property type="entry name" value="6-blade_b-propeller_TolB-like"/>
</dbReference>
<gene>
    <name evidence="2" type="ORF">KA717_02295</name>
</gene>
<keyword evidence="1" id="KW-1133">Transmembrane helix</keyword>
<dbReference type="Gene3D" id="2.60.40.3710">
    <property type="match status" value="1"/>
</dbReference>
<evidence type="ECO:0000313" key="2">
    <source>
        <dbReference type="EMBL" id="UXE61790.1"/>
    </source>
</evidence>
<proteinExistence type="predicted"/>
<name>A0A977KZX7_9CYAN</name>
<evidence type="ECO:0008006" key="3">
    <source>
        <dbReference type="Google" id="ProtNLM"/>
    </source>
</evidence>
<keyword evidence="1" id="KW-0812">Transmembrane</keyword>
<dbReference type="KEGG" id="wna:KA717_02295"/>